<proteinExistence type="predicted"/>
<dbReference type="InterPro" id="IPR009030">
    <property type="entry name" value="Growth_fac_rcpt_cys_sf"/>
</dbReference>
<gene>
    <name evidence="3 4" type="primary">LOC115891883</name>
</gene>
<keyword evidence="2" id="KW-1185">Reference proteome</keyword>
<dbReference type="OrthoDB" id="6741455at2759"/>
<dbReference type="RefSeq" id="XP_030768344.1">
    <property type="nucleotide sequence ID" value="XM_030912484.1"/>
</dbReference>
<feature type="chain" id="PRO_5044642967" evidence="1">
    <location>
        <begin position="23"/>
        <end position="136"/>
    </location>
</feature>
<reference evidence="3 4" key="1">
    <citation type="submission" date="2025-04" db="UniProtKB">
        <authorList>
            <consortium name="RefSeq"/>
        </authorList>
    </citation>
    <scope>IDENTIFICATION</scope>
    <source>
        <tissue evidence="3 4">Gonads</tissue>
    </source>
</reference>
<evidence type="ECO:0000313" key="3">
    <source>
        <dbReference type="RefSeq" id="XP_030768343.1"/>
    </source>
</evidence>
<organism evidence="2 4">
    <name type="scientific">Sitophilus oryzae</name>
    <name type="common">Rice weevil</name>
    <name type="synonym">Curculio oryzae</name>
    <dbReference type="NCBI Taxonomy" id="7048"/>
    <lineage>
        <taxon>Eukaryota</taxon>
        <taxon>Metazoa</taxon>
        <taxon>Ecdysozoa</taxon>
        <taxon>Arthropoda</taxon>
        <taxon>Hexapoda</taxon>
        <taxon>Insecta</taxon>
        <taxon>Pterygota</taxon>
        <taxon>Neoptera</taxon>
        <taxon>Endopterygota</taxon>
        <taxon>Coleoptera</taxon>
        <taxon>Polyphaga</taxon>
        <taxon>Cucujiformia</taxon>
        <taxon>Curculionidae</taxon>
        <taxon>Dryophthorinae</taxon>
        <taxon>Sitophilus</taxon>
    </lineage>
</organism>
<evidence type="ECO:0000313" key="2">
    <source>
        <dbReference type="Proteomes" id="UP000504635"/>
    </source>
</evidence>
<accession>A0A6J2YYQ0</accession>
<dbReference type="Proteomes" id="UP000504635">
    <property type="component" value="Unplaced"/>
</dbReference>
<dbReference type="AlphaFoldDB" id="A0A6J2YYQ0"/>
<keyword evidence="1" id="KW-0732">Signal</keyword>
<dbReference type="SUPFAM" id="SSF57184">
    <property type="entry name" value="Growth factor receptor domain"/>
    <property type="match status" value="1"/>
</dbReference>
<evidence type="ECO:0000313" key="4">
    <source>
        <dbReference type="RefSeq" id="XP_030768344.1"/>
    </source>
</evidence>
<name>A0A6J2YYQ0_SITOR</name>
<dbReference type="RefSeq" id="XP_030768343.1">
    <property type="nucleotide sequence ID" value="XM_030912483.1"/>
</dbReference>
<evidence type="ECO:0000256" key="1">
    <source>
        <dbReference type="SAM" id="SignalP"/>
    </source>
</evidence>
<dbReference type="KEGG" id="soy:115891883"/>
<feature type="signal peptide" evidence="1">
    <location>
        <begin position="1"/>
        <end position="22"/>
    </location>
</feature>
<protein>
    <submittedName>
        <fullName evidence="3 4">Turripeptide OL55-like</fullName>
    </submittedName>
</protein>
<sequence>MQNILVLGFFLIVLYNIGSVISFCEDWTICQRIRCAAPPKECPVGQYLIWDDCGCCQRCSEKPKTGPCGICDVDIKCNKTEPVCKENEAMTIDYCGCCKECRKLLCEGEPCSIRKPCYGLCKSGLRCTDGYCRKAL</sequence>
<dbReference type="GeneID" id="115891883"/>